<sequence>MQAIQLNQINFCLMIQMDYLMKFTQNSNTLQEIENINLPLHNISLVDILLEVSKHQQYFLLFNIIQSNKIIQYDSTCFENLNQMFLKFKSFNNTLLDQRIFKMIKNKKSETQMIL</sequence>
<evidence type="ECO:0000313" key="1">
    <source>
        <dbReference type="EMBL" id="CAD8120150.1"/>
    </source>
</evidence>
<evidence type="ECO:0000313" key="2">
    <source>
        <dbReference type="Proteomes" id="UP000692954"/>
    </source>
</evidence>
<keyword evidence="2" id="KW-1185">Reference proteome</keyword>
<dbReference type="AlphaFoldDB" id="A0A8S1R0I6"/>
<reference evidence="1" key="1">
    <citation type="submission" date="2021-01" db="EMBL/GenBank/DDBJ databases">
        <authorList>
            <consortium name="Genoscope - CEA"/>
            <person name="William W."/>
        </authorList>
    </citation>
    <scope>NUCLEOTIDE SEQUENCE</scope>
</reference>
<accession>A0A8S1R0I6</accession>
<dbReference type="Proteomes" id="UP000692954">
    <property type="component" value="Unassembled WGS sequence"/>
</dbReference>
<organism evidence="1 2">
    <name type="scientific">Paramecium sonneborni</name>
    <dbReference type="NCBI Taxonomy" id="65129"/>
    <lineage>
        <taxon>Eukaryota</taxon>
        <taxon>Sar</taxon>
        <taxon>Alveolata</taxon>
        <taxon>Ciliophora</taxon>
        <taxon>Intramacronucleata</taxon>
        <taxon>Oligohymenophorea</taxon>
        <taxon>Peniculida</taxon>
        <taxon>Parameciidae</taxon>
        <taxon>Paramecium</taxon>
    </lineage>
</organism>
<protein>
    <submittedName>
        <fullName evidence="1">Uncharacterized protein</fullName>
    </submittedName>
</protein>
<comment type="caution">
    <text evidence="1">The sequence shown here is derived from an EMBL/GenBank/DDBJ whole genome shotgun (WGS) entry which is preliminary data.</text>
</comment>
<name>A0A8S1R0I6_9CILI</name>
<dbReference type="EMBL" id="CAJJDN010000124">
    <property type="protein sequence ID" value="CAD8120150.1"/>
    <property type="molecule type" value="Genomic_DNA"/>
</dbReference>
<proteinExistence type="predicted"/>
<gene>
    <name evidence="1" type="ORF">PSON_ATCC_30995.1.T1240164</name>
</gene>